<dbReference type="EMBL" id="CP029288">
    <property type="protein sequence ID" value="AWR98000.1"/>
    <property type="molecule type" value="Genomic_DNA"/>
</dbReference>
<gene>
    <name evidence="1" type="ORF">DFR86_10940</name>
</gene>
<accession>A0A2U9IPN4</accession>
<evidence type="ECO:0000313" key="1">
    <source>
        <dbReference type="EMBL" id="AWR98000.1"/>
    </source>
</evidence>
<dbReference type="RefSeq" id="WP_110380890.1">
    <property type="nucleotide sequence ID" value="NZ_CP029288.2"/>
</dbReference>
<sequence>MILGTLGSDKSVTTVDAIMTEIFTGLKPNEIRIYREEPNSKQDFPTYMKDALKILNIEAEIKDVVLGSGILEWKNKISNEKINVLDITPGRKYMAIIGGNYIKADEVRYAYLKNERKGYHVFGYVPLSEIKVYNIRDGRKIGYDPPLTKKCEGEECVSSLDSEGLTALYNLLSMHGKIDVRFGDESIFDLTRDNNLEDEYFDNCMIRSGFKRFEEERKIENTEGFFIADTNVYIKLGNRLGYLTKGRLLASKSVYNELMEKTKNTQKQGNAILFYQGMYSYRSLHKNPPVSDYNRTGDIPLIQEARKIKENIPEKLTIITADKQLSYSALSQGVNVIFLHNLRNNSEGPEKSGNIGELLLCASYRREYTSEYDREKKDLILTINDKEILKIEPSSPYNGFSIIKTLNKEFNYAKLIEKLYKIISQ</sequence>
<evidence type="ECO:0000313" key="2">
    <source>
        <dbReference type="Proteomes" id="UP000248410"/>
    </source>
</evidence>
<dbReference type="GeneID" id="36838491"/>
<dbReference type="OrthoDB" id="43803at2157"/>
<dbReference type="AlphaFoldDB" id="A0A2U9IPN4"/>
<proteinExistence type="predicted"/>
<protein>
    <submittedName>
        <fullName evidence="1">Uncharacterized protein</fullName>
    </submittedName>
</protein>
<dbReference type="Proteomes" id="UP000248410">
    <property type="component" value="Chromosome"/>
</dbReference>
<name>A0A2U9IPN4_9CREN</name>
<dbReference type="SUPFAM" id="SSF88723">
    <property type="entry name" value="PIN domain-like"/>
    <property type="match status" value="1"/>
</dbReference>
<reference evidence="1 2" key="1">
    <citation type="submission" date="2018-05" db="EMBL/GenBank/DDBJ databases">
        <title>Complete Genome Sequences of Extremely Thermoacidophilic, Metal-Mobilizing Type-Strain Members of the Archaeal Family Sulfolobaceae: Acidianus brierleyi DSM-1651T, Acidianus sulfidivorans DSM-18786T, Metallosphaera hakonensis DSM-7519T, and Metallosphaera prunae DSM-10039T.</title>
        <authorList>
            <person name="Counts J.A."/>
            <person name="Kelly R.M."/>
        </authorList>
    </citation>
    <scope>NUCLEOTIDE SEQUENCE [LARGE SCALE GENOMIC DNA]</scope>
    <source>
        <strain evidence="1 2">JP7</strain>
    </source>
</reference>
<dbReference type="InterPro" id="IPR029060">
    <property type="entry name" value="PIN-like_dom_sf"/>
</dbReference>
<dbReference type="CDD" id="cd18708">
    <property type="entry name" value="PIN_VapC-like"/>
    <property type="match status" value="1"/>
</dbReference>
<organism evidence="1 2">
    <name type="scientific">Acidianus sulfidivorans JP7</name>
    <dbReference type="NCBI Taxonomy" id="619593"/>
    <lineage>
        <taxon>Archaea</taxon>
        <taxon>Thermoproteota</taxon>
        <taxon>Thermoprotei</taxon>
        <taxon>Sulfolobales</taxon>
        <taxon>Sulfolobaceae</taxon>
        <taxon>Acidianus</taxon>
    </lineage>
</organism>
<keyword evidence="2" id="KW-1185">Reference proteome</keyword>
<dbReference type="KEGG" id="asul:DFR86_10940"/>